<name>A0A831L929_9BACT</name>
<evidence type="ECO:0000256" key="1">
    <source>
        <dbReference type="ARBA" id="ARBA00001947"/>
    </source>
</evidence>
<dbReference type="InterPro" id="IPR041147">
    <property type="entry name" value="GH38_C"/>
</dbReference>
<dbReference type="SUPFAM" id="SSF74650">
    <property type="entry name" value="Galactose mutarotase-like"/>
    <property type="match status" value="1"/>
</dbReference>
<evidence type="ECO:0000256" key="2">
    <source>
        <dbReference type="ARBA" id="ARBA00022833"/>
    </source>
</evidence>
<organism evidence="9">
    <name type="scientific">Mariniphaga anaerophila</name>
    <dbReference type="NCBI Taxonomy" id="1484053"/>
    <lineage>
        <taxon>Bacteria</taxon>
        <taxon>Pseudomonadati</taxon>
        <taxon>Bacteroidota</taxon>
        <taxon>Bacteroidia</taxon>
        <taxon>Marinilabiliales</taxon>
        <taxon>Prolixibacteraceae</taxon>
        <taxon>Mariniphaga</taxon>
    </lineage>
</organism>
<keyword evidence="2" id="KW-0862">Zinc</keyword>
<evidence type="ECO:0000256" key="4">
    <source>
        <dbReference type="ARBA" id="ARBA00023180"/>
    </source>
</evidence>
<comment type="caution">
    <text evidence="9">The sequence shown here is derived from an EMBL/GenBank/DDBJ whole genome shotgun (WGS) entry which is preliminary data.</text>
</comment>
<keyword evidence="4" id="KW-0325">Glycoprotein</keyword>
<keyword evidence="3" id="KW-1015">Disulfide bond</keyword>
<dbReference type="InterPro" id="IPR027291">
    <property type="entry name" value="Glyco_hydro_38_N_sf"/>
</dbReference>
<evidence type="ECO:0000256" key="3">
    <source>
        <dbReference type="ARBA" id="ARBA00023157"/>
    </source>
</evidence>
<dbReference type="Pfam" id="PF01074">
    <property type="entry name" value="Glyco_hydro_38N"/>
    <property type="match status" value="1"/>
</dbReference>
<sequence length="971" mass="111440">MRTCIYRTKLAVLLLFLGGSLFTTAQESDISTVEFFNASVLFKEDGKSFQQVVTSCKADEPGTIQIFHEGKALLNDSLKKGDNQFLLTFPAVSDSETVALSTKINDNPSASVSFTLVPPKKWEVFIVQHSHTDIGYTRPQSEILAEHMRFIDYALDYCDQTDALPDAAKFRWTCESAWVTQEYLKTRPASQIDRLMKRIEEGRIEVTAMLFNMAEIADENIMFDFLKPLKLFKEYDIPVYTAMQNDVNGIAWCMPDYFKATGVKYLNMGINETRSIRPFNKPTCFWWESPAGERLLAYRSDHYMTGNFWGLPEKERFNEIRLLSYLNEMERKNYPFDKIQVQFSGYFTDNAPPSTGACEIIKAWNEKYEYPKLKLALTKDFFEYVEKKHTDELPVYRNAWLDWWSDGFGSSARETAEVRKTQNLKQVDEGMFAMVQIMGGELSENLQQKIWHISENALFYDEHTYGAAESISQPFSINSMRQWLQKGAYSWEAMKQVTLLHEDALGRLQQYMKKADFPVIYVVNSMGWDRSATIQLFIDYEILPSDKAFSIIDLTSNKKIPVQFSHGRREGAYWNLEVGNVPALGFKALKIDVSEEKKQVTELAKNENTEVFENQYFRIAIDKQTGGIKEFYDKDLQENLYDAENSYFIGQPVRETLESRNKMVPSHSTVFNVKVEPGVTGEVWKSVKVAADLKGFTEGEEGEPQGIQWEIRLFNHSKKVEFAYQASKEIITDPEALYVAFPFRLPGSRITFETIGGSLTQGEQLPGSSSDWNVAQNFVSIKSPKGQIIMVSDEVPLWHFSDFNMGKFERYPKHGKPWLYSWVMNNYWFTNFRAFQEGTVNWTYTITSATDTTVTTATKFAWGVRNPLPTRTFPAGKNALTSAQFKTINIAGDENVMLINSRPAFNGTKNILLHFRETEGKPAKINLELQVANRPVKSIKQVNITGEKIQDLDVENIAFNPYEVKFIEIEL</sequence>
<evidence type="ECO:0000313" key="9">
    <source>
        <dbReference type="EMBL" id="HDR50274.1"/>
    </source>
</evidence>
<feature type="domain" description="Glycosyl hydrolase family 38 C-terminal" evidence="7">
    <location>
        <begin position="613"/>
        <end position="766"/>
    </location>
</feature>
<dbReference type="InterPro" id="IPR011330">
    <property type="entry name" value="Glyco_hydro/deAcase_b/a-brl"/>
</dbReference>
<dbReference type="InterPro" id="IPR011682">
    <property type="entry name" value="Glyco_hydro_38_C"/>
</dbReference>
<dbReference type="Pfam" id="PF17677">
    <property type="entry name" value="Glyco_hydro38C2"/>
    <property type="match status" value="1"/>
</dbReference>
<dbReference type="SUPFAM" id="SSF88713">
    <property type="entry name" value="Glycoside hydrolase/deacetylase"/>
    <property type="match status" value="1"/>
</dbReference>
<dbReference type="EMBL" id="DSDK01000087">
    <property type="protein sequence ID" value="HDR50274.1"/>
    <property type="molecule type" value="Genomic_DNA"/>
</dbReference>
<evidence type="ECO:0000259" key="6">
    <source>
        <dbReference type="Pfam" id="PF01074"/>
    </source>
</evidence>
<dbReference type="AlphaFoldDB" id="A0A831L929"/>
<dbReference type="Pfam" id="PF07748">
    <property type="entry name" value="Glyco_hydro_38C"/>
    <property type="match status" value="1"/>
</dbReference>
<evidence type="ECO:0000259" key="7">
    <source>
        <dbReference type="Pfam" id="PF07748"/>
    </source>
</evidence>
<feature type="domain" description="Glycoside hydrolase family 38 N-terminal" evidence="6">
    <location>
        <begin position="124"/>
        <end position="397"/>
    </location>
</feature>
<dbReference type="GO" id="GO:0006013">
    <property type="term" value="P:mannose metabolic process"/>
    <property type="evidence" value="ECO:0007669"/>
    <property type="project" value="InterPro"/>
</dbReference>
<keyword evidence="9" id="KW-0378">Hydrolase</keyword>
<dbReference type="PANTHER" id="PTHR11607">
    <property type="entry name" value="ALPHA-MANNOSIDASE"/>
    <property type="match status" value="1"/>
</dbReference>
<dbReference type="PANTHER" id="PTHR11607:SF3">
    <property type="entry name" value="LYSOSOMAL ALPHA-MANNOSIDASE"/>
    <property type="match status" value="1"/>
</dbReference>
<gene>
    <name evidence="9" type="ORF">ENN90_01445</name>
</gene>
<evidence type="ECO:0000256" key="5">
    <source>
        <dbReference type="SAM" id="SignalP"/>
    </source>
</evidence>
<comment type="cofactor">
    <cofactor evidence="1">
        <name>Zn(2+)</name>
        <dbReference type="ChEBI" id="CHEBI:29105"/>
    </cofactor>
</comment>
<dbReference type="Proteomes" id="UP000886047">
    <property type="component" value="Unassembled WGS sequence"/>
</dbReference>
<dbReference type="Gene3D" id="3.20.110.10">
    <property type="entry name" value="Glycoside hydrolase 38, N terminal domain"/>
    <property type="match status" value="1"/>
</dbReference>
<accession>A0A831L929</accession>
<feature type="chain" id="PRO_5032309763" evidence="5">
    <location>
        <begin position="26"/>
        <end position="971"/>
    </location>
</feature>
<dbReference type="Gene3D" id="2.70.98.30">
    <property type="entry name" value="Golgi alpha-mannosidase II, domain 4"/>
    <property type="match status" value="1"/>
</dbReference>
<dbReference type="InterPro" id="IPR011013">
    <property type="entry name" value="Gal_mutarotase_sf_dom"/>
</dbReference>
<dbReference type="GO" id="GO:0030246">
    <property type="term" value="F:carbohydrate binding"/>
    <property type="evidence" value="ECO:0007669"/>
    <property type="project" value="InterPro"/>
</dbReference>
<dbReference type="InterPro" id="IPR050843">
    <property type="entry name" value="Glycosyl_Hydrlase_38"/>
</dbReference>
<dbReference type="CDD" id="cd10791">
    <property type="entry name" value="GH38N_AMII_like_1"/>
    <property type="match status" value="1"/>
</dbReference>
<evidence type="ECO:0000259" key="8">
    <source>
        <dbReference type="Pfam" id="PF17677"/>
    </source>
</evidence>
<dbReference type="InterPro" id="IPR000602">
    <property type="entry name" value="Glyco_hydro_38_N"/>
</dbReference>
<protein>
    <submittedName>
        <fullName evidence="9">Glycosyl hydrolase family 38</fullName>
    </submittedName>
</protein>
<keyword evidence="5" id="KW-0732">Signal</keyword>
<feature type="signal peptide" evidence="5">
    <location>
        <begin position="1"/>
        <end position="25"/>
    </location>
</feature>
<reference evidence="9" key="1">
    <citation type="journal article" date="2020" name="mSystems">
        <title>Genome- and Community-Level Interaction Insights into Carbon Utilization and Element Cycling Functions of Hydrothermarchaeota in Hydrothermal Sediment.</title>
        <authorList>
            <person name="Zhou Z."/>
            <person name="Liu Y."/>
            <person name="Xu W."/>
            <person name="Pan J."/>
            <person name="Luo Z.H."/>
            <person name="Li M."/>
        </authorList>
    </citation>
    <scope>NUCLEOTIDE SEQUENCE [LARGE SCALE GENOMIC DNA]</scope>
    <source>
        <strain evidence="9">SpSt-1217</strain>
    </source>
</reference>
<proteinExistence type="predicted"/>
<feature type="domain" description="Glycosyl hydrolases family 38 C-terminal" evidence="8">
    <location>
        <begin position="909"/>
        <end position="965"/>
    </location>
</feature>
<dbReference type="GO" id="GO:0004559">
    <property type="term" value="F:alpha-mannosidase activity"/>
    <property type="evidence" value="ECO:0007669"/>
    <property type="project" value="InterPro"/>
</dbReference>